<keyword evidence="2" id="KW-1185">Reference proteome</keyword>
<reference evidence="1 2" key="1">
    <citation type="journal article" date="2013" name="Front. Microbiol.">
        <title>Comparative genomic analyses of the cyanobacterium, Lyngbya aestuarii BL J, a powerful hydrogen producer.</title>
        <authorList>
            <person name="Kothari A."/>
            <person name="Vaughn M."/>
            <person name="Garcia-Pichel F."/>
        </authorList>
    </citation>
    <scope>NUCLEOTIDE SEQUENCE [LARGE SCALE GENOMIC DNA]</scope>
    <source>
        <strain evidence="1 2">BL J</strain>
    </source>
</reference>
<dbReference type="PATRIC" id="fig|1348334.3.peg.5798"/>
<evidence type="ECO:0000313" key="2">
    <source>
        <dbReference type="Proteomes" id="UP000017127"/>
    </source>
</evidence>
<gene>
    <name evidence="1" type="ORF">M595_6062</name>
</gene>
<comment type="caution">
    <text evidence="1">The sequence shown here is derived from an EMBL/GenBank/DDBJ whole genome shotgun (WGS) entry which is preliminary data.</text>
</comment>
<dbReference type="Proteomes" id="UP000017127">
    <property type="component" value="Unassembled WGS sequence"/>
</dbReference>
<dbReference type="AlphaFoldDB" id="U7Q843"/>
<protein>
    <submittedName>
        <fullName evidence="1">Uncharacterized protein</fullName>
    </submittedName>
</protein>
<proteinExistence type="predicted"/>
<evidence type="ECO:0000313" key="1">
    <source>
        <dbReference type="EMBL" id="ERT03994.1"/>
    </source>
</evidence>
<sequence length="60" mass="6998">MARLKNKSEAVQIYNTYIQDAQNTDSQACVELFKKLQQQEIKQAEEVRGHLQEVMQKGKM</sequence>
<name>U7Q843_9CYAN</name>
<accession>U7Q843</accession>
<organism evidence="1 2">
    <name type="scientific">Lyngbya aestuarii BL J</name>
    <dbReference type="NCBI Taxonomy" id="1348334"/>
    <lineage>
        <taxon>Bacteria</taxon>
        <taxon>Bacillati</taxon>
        <taxon>Cyanobacteriota</taxon>
        <taxon>Cyanophyceae</taxon>
        <taxon>Oscillatoriophycideae</taxon>
        <taxon>Oscillatoriales</taxon>
        <taxon>Microcoleaceae</taxon>
        <taxon>Lyngbya</taxon>
    </lineage>
</organism>
<dbReference type="EMBL" id="AUZM01000137">
    <property type="protein sequence ID" value="ERT03994.1"/>
    <property type="molecule type" value="Genomic_DNA"/>
</dbReference>